<reference evidence="12 13" key="1">
    <citation type="submission" date="2021-03" db="EMBL/GenBank/DDBJ databases">
        <title>Isolation and description of Capnocytophaga bilenii sp. nov., a novel Capnocytophaga species, isolated from a gingivitis subject.</title>
        <authorList>
            <person name="Antezack A."/>
            <person name="Monnet-Corti V."/>
            <person name="La Scola B."/>
        </authorList>
    </citation>
    <scope>NUCLEOTIDE SEQUENCE [LARGE SCALE GENOMIC DNA]</scope>
    <source>
        <strain evidence="12 13">Marseille-Q4570</strain>
    </source>
</reference>
<accession>A0ABS3Q0J2</accession>
<dbReference type="InterPro" id="IPR000531">
    <property type="entry name" value="Beta-barrel_TonB"/>
</dbReference>
<dbReference type="Pfam" id="PF00593">
    <property type="entry name" value="TonB_dep_Rec_b-barrel"/>
    <property type="match status" value="1"/>
</dbReference>
<dbReference type="Pfam" id="PF13715">
    <property type="entry name" value="CarbopepD_reg_2"/>
    <property type="match status" value="1"/>
</dbReference>
<keyword evidence="5 9" id="KW-0798">TonB box</keyword>
<dbReference type="EMBL" id="JAGDYP010000010">
    <property type="protein sequence ID" value="MBO1884967.1"/>
    <property type="molecule type" value="Genomic_DNA"/>
</dbReference>
<dbReference type="NCBIfam" id="TIGR04056">
    <property type="entry name" value="OMP_RagA_SusC"/>
    <property type="match status" value="1"/>
</dbReference>
<dbReference type="InterPro" id="IPR039426">
    <property type="entry name" value="TonB-dep_rcpt-like"/>
</dbReference>
<dbReference type="Gene3D" id="2.60.40.1120">
    <property type="entry name" value="Carboxypeptidase-like, regulatory domain"/>
    <property type="match status" value="1"/>
</dbReference>
<evidence type="ECO:0000256" key="1">
    <source>
        <dbReference type="ARBA" id="ARBA00004571"/>
    </source>
</evidence>
<keyword evidence="7 8" id="KW-0998">Cell outer membrane</keyword>
<dbReference type="NCBIfam" id="TIGR04057">
    <property type="entry name" value="SusC_RagA_signa"/>
    <property type="match status" value="1"/>
</dbReference>
<dbReference type="InterPro" id="IPR036942">
    <property type="entry name" value="Beta-barrel_TonB_sf"/>
</dbReference>
<dbReference type="PROSITE" id="PS52016">
    <property type="entry name" value="TONB_DEPENDENT_REC_3"/>
    <property type="match status" value="1"/>
</dbReference>
<evidence type="ECO:0000259" key="10">
    <source>
        <dbReference type="Pfam" id="PF00593"/>
    </source>
</evidence>
<protein>
    <submittedName>
        <fullName evidence="12">SusC/RagA family TonB-linked outer membrane protein</fullName>
    </submittedName>
</protein>
<sequence>MAQELTVKGTVKDDSGLELLGASIVVKGTTKGVAADGEGHYEIKVKNGDILVFSSMGYTSQERKVTKAGTINIVLSSDVQQLEGTDVVAVAYGTTDKKSFTGSMATIKAENITQRQSADVAKTLEGAVSGVQISNSSGDPGAGSAIRIRGIGSIYGSSAPLIILDGAPYHGSLNSINNSDIESLNVLKDASSAALYGARGANGVIIITTKSGKRDKLSITVDARTGFNTRGIPEYDKISSTSEYYETLYNSLYNKSYFTQTTTNTTERYNTATAWAADNLIKNVGNGYNIYDVPDDQLVLPNGKLNPNAKLKYKDANFNDWEKALFKPGIRDEYNLSLTKGNESNSFYFSFGYLGDEGYNLNSYFNRYSSRFSYKGDVTQWLKANASTMLTYTEKQGTEYSGTNNPFEWTRFIAPIYPIFEHDANGYPTNKYDFGGARKFNGNTNPVATQKHDILFSKNYYLNQSLSLDINLLKNLTFSTSGNFYANFYNSNEFTTPLGGYGKDSNGIGSRYSTHDVIMTFNQLLKYNQSWGNYSFDVLLGHESNKERYASLSGGKKNFLDPLNSEFDNAAVTTSLGSSTTGYFVEGYFGQLNMNYDYKYFLSASLRRDASSVFAPENRWGTFWSVGGSWLVNREKFLEKVSFINSLKLKASYGIQGNDYLFLPGGGRSYAPYLNLYYVTTDGTKPGLQAGYKGNRKITWEESGNFNTGIEADLWDNRLSIEADFFVKTTKNMLFNMPLPASTGFPSEPRNVADMQNKGVEFSISVTPVRTENVEWQVTANGMWYNNKVLKLPEELREKGLAWGGQQIIKEGGSIYDFYMVKYGGVDPETGDALFWTYTKTTSSDAQESWNLLGSDKYNYEKSKQFVGTSIPDLQGGFGTSLRVYNIDLSVQFSYQIGGKFYDNQYSSLMGTGDLGRNWHTDIRKRWTPENRNTDVPRLEFAGLQGSSSDRFLVSASYLSLRNVSIGYNVPQEAAEKLKLSSIRYYVTGDNLYLWSYRKGLDPRASLSGNGSDRASYSPIRTISMGLTLNF</sequence>
<keyword evidence="2 8" id="KW-0813">Transport</keyword>
<evidence type="ECO:0000256" key="6">
    <source>
        <dbReference type="ARBA" id="ARBA00023136"/>
    </source>
</evidence>
<keyword evidence="4 8" id="KW-0812">Transmembrane</keyword>
<evidence type="ECO:0000256" key="8">
    <source>
        <dbReference type="PROSITE-ProRule" id="PRU01360"/>
    </source>
</evidence>
<evidence type="ECO:0000313" key="13">
    <source>
        <dbReference type="Proteomes" id="UP000681610"/>
    </source>
</evidence>
<dbReference type="Proteomes" id="UP000681610">
    <property type="component" value="Unassembled WGS sequence"/>
</dbReference>
<evidence type="ECO:0000256" key="7">
    <source>
        <dbReference type="ARBA" id="ARBA00023237"/>
    </source>
</evidence>
<dbReference type="InterPro" id="IPR012910">
    <property type="entry name" value="Plug_dom"/>
</dbReference>
<evidence type="ECO:0000256" key="3">
    <source>
        <dbReference type="ARBA" id="ARBA00022452"/>
    </source>
</evidence>
<name>A0ABS3Q0J2_9FLAO</name>
<comment type="subcellular location">
    <subcellularLocation>
        <location evidence="1 8">Cell outer membrane</location>
        <topology evidence="1 8">Multi-pass membrane protein</topology>
    </subcellularLocation>
</comment>
<dbReference type="SUPFAM" id="SSF56935">
    <property type="entry name" value="Porins"/>
    <property type="match status" value="1"/>
</dbReference>
<dbReference type="InterPro" id="IPR023996">
    <property type="entry name" value="TonB-dep_OMP_SusC/RagA"/>
</dbReference>
<keyword evidence="3 8" id="KW-1134">Transmembrane beta strand</keyword>
<evidence type="ECO:0000256" key="9">
    <source>
        <dbReference type="RuleBase" id="RU003357"/>
    </source>
</evidence>
<evidence type="ECO:0000256" key="2">
    <source>
        <dbReference type="ARBA" id="ARBA00022448"/>
    </source>
</evidence>
<dbReference type="Gene3D" id="2.40.170.20">
    <property type="entry name" value="TonB-dependent receptor, beta-barrel domain"/>
    <property type="match status" value="1"/>
</dbReference>
<comment type="caution">
    <text evidence="12">The sequence shown here is derived from an EMBL/GenBank/DDBJ whole genome shotgun (WGS) entry which is preliminary data.</text>
</comment>
<dbReference type="InterPro" id="IPR037066">
    <property type="entry name" value="Plug_dom_sf"/>
</dbReference>
<feature type="domain" description="TonB-dependent receptor-like beta-barrel" evidence="10">
    <location>
        <begin position="403"/>
        <end position="898"/>
    </location>
</feature>
<keyword evidence="6 8" id="KW-0472">Membrane</keyword>
<evidence type="ECO:0000259" key="11">
    <source>
        <dbReference type="Pfam" id="PF07715"/>
    </source>
</evidence>
<feature type="domain" description="TonB-dependent receptor plug" evidence="11">
    <location>
        <begin position="97"/>
        <end position="204"/>
    </location>
</feature>
<gene>
    <name evidence="12" type="ORF">J4N46_11230</name>
</gene>
<proteinExistence type="inferred from homology"/>
<dbReference type="Pfam" id="PF07715">
    <property type="entry name" value="Plug"/>
    <property type="match status" value="1"/>
</dbReference>
<organism evidence="12 13">
    <name type="scientific">Capnocytophaga bilenii</name>
    <dbReference type="NCBI Taxonomy" id="2819369"/>
    <lineage>
        <taxon>Bacteria</taxon>
        <taxon>Pseudomonadati</taxon>
        <taxon>Bacteroidota</taxon>
        <taxon>Flavobacteriia</taxon>
        <taxon>Flavobacteriales</taxon>
        <taxon>Flavobacteriaceae</taxon>
        <taxon>Capnocytophaga</taxon>
    </lineage>
</organism>
<dbReference type="Gene3D" id="2.170.130.10">
    <property type="entry name" value="TonB-dependent receptor, plug domain"/>
    <property type="match status" value="1"/>
</dbReference>
<dbReference type="SUPFAM" id="SSF49464">
    <property type="entry name" value="Carboxypeptidase regulatory domain-like"/>
    <property type="match status" value="1"/>
</dbReference>
<comment type="similarity">
    <text evidence="8 9">Belongs to the TonB-dependent receptor family.</text>
</comment>
<dbReference type="InterPro" id="IPR008969">
    <property type="entry name" value="CarboxyPept-like_regulatory"/>
</dbReference>
<evidence type="ECO:0000256" key="5">
    <source>
        <dbReference type="ARBA" id="ARBA00023077"/>
    </source>
</evidence>
<evidence type="ECO:0000313" key="12">
    <source>
        <dbReference type="EMBL" id="MBO1884967.1"/>
    </source>
</evidence>
<keyword evidence="13" id="KW-1185">Reference proteome</keyword>
<dbReference type="InterPro" id="IPR023997">
    <property type="entry name" value="TonB-dep_OMP_SusC/RagA_CS"/>
</dbReference>
<evidence type="ECO:0000256" key="4">
    <source>
        <dbReference type="ARBA" id="ARBA00022692"/>
    </source>
</evidence>